<reference evidence="2" key="1">
    <citation type="submission" date="2017-10" db="EMBL/GenBank/DDBJ databases">
        <title>Rapid genome shrinkage in a self-fertile nematode reveals novel sperm competition proteins.</title>
        <authorList>
            <person name="Yin D."/>
            <person name="Schwarz E.M."/>
            <person name="Thomas C.G."/>
            <person name="Felde R.L."/>
            <person name="Korf I.F."/>
            <person name="Cutter A.D."/>
            <person name="Schartner C.M."/>
            <person name="Ralston E.J."/>
            <person name="Meyer B.J."/>
            <person name="Haag E.S."/>
        </authorList>
    </citation>
    <scope>NUCLEOTIDE SEQUENCE [LARGE SCALE GENOMIC DNA]</scope>
    <source>
        <strain evidence="2">JU1422</strain>
    </source>
</reference>
<sequence length="189" mass="22241">MNMRYWRHQVNSFFNNVLLAPNGPLATVTHFFYHVEYQHRGTQHVNCVDRPVEDFIVAHLTARIPNETEEERLYKVVVQNQMHWKKHSMTCQRMVKIRGRFTTTRCRRYSIPGVTRASEFLVNDYNAAILLFQKANIDLQNVPADATDIVNYITLYTTKGEKAKRWGKKTWTGTQWKESPNPKHCSKLD</sequence>
<proteinExistence type="predicted"/>
<dbReference type="Proteomes" id="UP000230233">
    <property type="component" value="Chromosome III"/>
</dbReference>
<keyword evidence="2" id="KW-1185">Reference proteome</keyword>
<comment type="caution">
    <text evidence="1">The sequence shown here is derived from an EMBL/GenBank/DDBJ whole genome shotgun (WGS) entry which is preliminary data.</text>
</comment>
<organism evidence="1 2">
    <name type="scientific">Caenorhabditis nigoni</name>
    <dbReference type="NCBI Taxonomy" id="1611254"/>
    <lineage>
        <taxon>Eukaryota</taxon>
        <taxon>Metazoa</taxon>
        <taxon>Ecdysozoa</taxon>
        <taxon>Nematoda</taxon>
        <taxon>Chromadorea</taxon>
        <taxon>Rhabditida</taxon>
        <taxon>Rhabditina</taxon>
        <taxon>Rhabditomorpha</taxon>
        <taxon>Rhabditoidea</taxon>
        <taxon>Rhabditidae</taxon>
        <taxon>Peloderinae</taxon>
        <taxon>Caenorhabditis</taxon>
    </lineage>
</organism>
<name>A0A2G5UIE4_9PELO</name>
<accession>A0A2G5UIE4</accession>
<gene>
    <name evidence="1" type="primary">Cnig_chr_III.g11042</name>
    <name evidence="1" type="ORF">B9Z55_011042</name>
</gene>
<dbReference type="OrthoDB" id="5877053at2759"/>
<evidence type="ECO:0000313" key="2">
    <source>
        <dbReference type="Proteomes" id="UP000230233"/>
    </source>
</evidence>
<dbReference type="STRING" id="1611254.A0A2G5UIE4"/>
<protein>
    <submittedName>
        <fullName evidence="1">Uncharacterized protein</fullName>
    </submittedName>
</protein>
<evidence type="ECO:0000313" key="1">
    <source>
        <dbReference type="EMBL" id="PIC39314.1"/>
    </source>
</evidence>
<dbReference type="AlphaFoldDB" id="A0A2G5UIE4"/>
<dbReference type="EMBL" id="PDUG01000003">
    <property type="protein sequence ID" value="PIC39314.1"/>
    <property type="molecule type" value="Genomic_DNA"/>
</dbReference>